<evidence type="ECO:0000259" key="8">
    <source>
        <dbReference type="Pfam" id="PF10141"/>
    </source>
</evidence>
<sequence>MIKSQKKWIVQKNNEELVKQLQTELGISSIASKILISRGYELAHDALSILKMDDSHLHDPFLMHGMKEAVDRIKHAIEVGENICIYGDYDADGISSTTVMLRTLQDLGANVDYIIPNRFTHGYGPNEEIFRQLHEASVNLIITVDNGISGIEPIRIAKELGMDVIVTDHHEASEELPPADVIIHPRVPEGQYPFGELAGVGVAFKLAHALYGKVPVHLFEFVAIGTVADLVPLVGENRYLVQQGIKYLRKSNNPWVRAICEISGVSQHEIDEDSIGFYFGPRLNAIGRLGSASPGVDFLISDDSYSAIEGAKLLNSKNAERKEIVKTITEEAIAIIESDEIIANSQVIVIAKEGWNPGVIGIVASRLVEIYYKPTIVLSIDREKGTAKGSARSIEGFHMYNELAKNRDILPHFGGHPMAAGMTFAYEYVDELRNRLHSQAEQCLTEELLTPKLTVDVPLELSEITVEAIEEIKQLGPFGTGFSKPIYVLQDVNVRSMKKIGAAENHLKMELEDQYGLIDAVGFNKGALHEEISPGVKLSIVGDLQINEWQGKKKPQLLITDIKTDEWQLFDLRGKIQSNRWVELIVKQNVSYFAFNKETTNNLQQLISEPIHLFDNVPQIHDPSYIVLLDLPNTIEELEQLIIELRPKRIYVVFYTHNPQFFTGMPTREQFAKYYTFLKQRPSFNLHGSINQLANSSGINIELIKFMTNVFFELGFVTISNGLISVVEGAPKQTLEEATTYKQRVQQLEIEQKFLYANYQELKQWFHEKLTSEEYQYS</sequence>
<evidence type="ECO:0000256" key="5">
    <source>
        <dbReference type="ARBA" id="ARBA00022839"/>
    </source>
</evidence>
<dbReference type="GO" id="GO:0006281">
    <property type="term" value="P:DNA repair"/>
    <property type="evidence" value="ECO:0007669"/>
    <property type="project" value="InterPro"/>
</dbReference>
<keyword evidence="4" id="KW-0378">Hydrolase</keyword>
<evidence type="ECO:0000259" key="7">
    <source>
        <dbReference type="Pfam" id="PF02272"/>
    </source>
</evidence>
<dbReference type="Pfam" id="PF02272">
    <property type="entry name" value="DHHA1"/>
    <property type="match status" value="1"/>
</dbReference>
<dbReference type="Proteomes" id="UP000030416">
    <property type="component" value="Unassembled WGS sequence"/>
</dbReference>
<dbReference type="STRING" id="1384049.CD29_09655"/>
<evidence type="ECO:0000259" key="9">
    <source>
        <dbReference type="Pfam" id="PF17768"/>
    </source>
</evidence>
<dbReference type="NCBIfam" id="TIGR00644">
    <property type="entry name" value="recJ"/>
    <property type="match status" value="1"/>
</dbReference>
<dbReference type="InterPro" id="IPR001667">
    <property type="entry name" value="DDH_dom"/>
</dbReference>
<feature type="domain" description="DDH" evidence="6">
    <location>
        <begin position="82"/>
        <end position="226"/>
    </location>
</feature>
<dbReference type="InterPro" id="IPR004610">
    <property type="entry name" value="RecJ"/>
</dbReference>
<evidence type="ECO:0000259" key="6">
    <source>
        <dbReference type="Pfam" id="PF01368"/>
    </source>
</evidence>
<reference evidence="10 11" key="1">
    <citation type="submission" date="2014-02" db="EMBL/GenBank/DDBJ databases">
        <title>Draft genome sequence of Lysinibacillus manganicus DSM 26584T.</title>
        <authorList>
            <person name="Zhang F."/>
            <person name="Wang G."/>
            <person name="Zhang L."/>
        </authorList>
    </citation>
    <scope>NUCLEOTIDE SEQUENCE [LARGE SCALE GENOMIC DNA]</scope>
    <source>
        <strain evidence="10 11">DSM 26584</strain>
    </source>
</reference>
<dbReference type="EMBL" id="JPVN01000010">
    <property type="protein sequence ID" value="KGR78634.1"/>
    <property type="molecule type" value="Genomic_DNA"/>
</dbReference>
<name>A0A0A3I1M9_9BACL</name>
<dbReference type="eggNOG" id="COG0608">
    <property type="taxonomic scope" value="Bacteria"/>
</dbReference>
<dbReference type="AlphaFoldDB" id="A0A0A3I1M9"/>
<dbReference type="GO" id="GO:0003676">
    <property type="term" value="F:nucleic acid binding"/>
    <property type="evidence" value="ECO:0007669"/>
    <property type="project" value="InterPro"/>
</dbReference>
<feature type="domain" description="DHHA1" evidence="7">
    <location>
        <begin position="345"/>
        <end position="439"/>
    </location>
</feature>
<dbReference type="RefSeq" id="WP_036185785.1">
    <property type="nucleotide sequence ID" value="NZ_AVDA01000010.1"/>
</dbReference>
<evidence type="ECO:0000256" key="4">
    <source>
        <dbReference type="ARBA" id="ARBA00022801"/>
    </source>
</evidence>
<keyword evidence="3" id="KW-0540">Nuclease</keyword>
<dbReference type="Pfam" id="PF10141">
    <property type="entry name" value="ssDNA-exonuc_C"/>
    <property type="match status" value="1"/>
</dbReference>
<evidence type="ECO:0000313" key="11">
    <source>
        <dbReference type="Proteomes" id="UP000030416"/>
    </source>
</evidence>
<dbReference type="Gene3D" id="3.90.1640.30">
    <property type="match status" value="1"/>
</dbReference>
<dbReference type="PANTHER" id="PTHR30255:SF2">
    <property type="entry name" value="SINGLE-STRANDED-DNA-SPECIFIC EXONUCLEASE RECJ"/>
    <property type="match status" value="1"/>
</dbReference>
<protein>
    <recommendedName>
        <fullName evidence="2">Single-stranded-DNA-specific exonuclease RecJ</fullName>
    </recommendedName>
</protein>
<evidence type="ECO:0000256" key="2">
    <source>
        <dbReference type="ARBA" id="ARBA00019841"/>
    </source>
</evidence>
<dbReference type="OrthoDB" id="9809852at2"/>
<comment type="similarity">
    <text evidence="1">Belongs to the RecJ family.</text>
</comment>
<gene>
    <name evidence="10" type="ORF">CD29_09655</name>
</gene>
<dbReference type="InterPro" id="IPR051673">
    <property type="entry name" value="SSDNA_exonuclease_RecJ"/>
</dbReference>
<dbReference type="PANTHER" id="PTHR30255">
    <property type="entry name" value="SINGLE-STRANDED-DNA-SPECIFIC EXONUCLEASE RECJ"/>
    <property type="match status" value="1"/>
</dbReference>
<keyword evidence="5" id="KW-0269">Exonuclease</keyword>
<dbReference type="Pfam" id="PF01368">
    <property type="entry name" value="DHH"/>
    <property type="match status" value="1"/>
</dbReference>
<dbReference type="InterPro" id="IPR041122">
    <property type="entry name" value="RecJ_OB"/>
</dbReference>
<keyword evidence="11" id="KW-1185">Reference proteome</keyword>
<dbReference type="SUPFAM" id="SSF64182">
    <property type="entry name" value="DHH phosphoesterases"/>
    <property type="match status" value="1"/>
</dbReference>
<evidence type="ECO:0000256" key="3">
    <source>
        <dbReference type="ARBA" id="ARBA00022722"/>
    </source>
</evidence>
<dbReference type="GO" id="GO:0006310">
    <property type="term" value="P:DNA recombination"/>
    <property type="evidence" value="ECO:0007669"/>
    <property type="project" value="InterPro"/>
</dbReference>
<comment type="caution">
    <text evidence="10">The sequence shown here is derived from an EMBL/GenBank/DDBJ whole genome shotgun (WGS) entry which is preliminary data.</text>
</comment>
<feature type="domain" description="Single-stranded-DNA-specific exonuclease RecJ C-terminal" evidence="8">
    <location>
        <begin position="568"/>
        <end position="766"/>
    </location>
</feature>
<evidence type="ECO:0000256" key="1">
    <source>
        <dbReference type="ARBA" id="ARBA00005915"/>
    </source>
</evidence>
<dbReference type="Pfam" id="PF17768">
    <property type="entry name" value="RecJ_OB"/>
    <property type="match status" value="1"/>
</dbReference>
<organism evidence="10 11">
    <name type="scientific">Ureibacillus manganicus DSM 26584</name>
    <dbReference type="NCBI Taxonomy" id="1384049"/>
    <lineage>
        <taxon>Bacteria</taxon>
        <taxon>Bacillati</taxon>
        <taxon>Bacillota</taxon>
        <taxon>Bacilli</taxon>
        <taxon>Bacillales</taxon>
        <taxon>Caryophanaceae</taxon>
        <taxon>Ureibacillus</taxon>
    </lineage>
</organism>
<dbReference type="InterPro" id="IPR018779">
    <property type="entry name" value="RecJ_C"/>
</dbReference>
<accession>A0A0A3I1M9</accession>
<feature type="domain" description="RecJ OB" evidence="9">
    <location>
        <begin position="455"/>
        <end position="561"/>
    </location>
</feature>
<proteinExistence type="inferred from homology"/>
<dbReference type="GO" id="GO:0008409">
    <property type="term" value="F:5'-3' exonuclease activity"/>
    <property type="evidence" value="ECO:0007669"/>
    <property type="project" value="InterPro"/>
</dbReference>
<dbReference type="InterPro" id="IPR003156">
    <property type="entry name" value="DHHA1_dom"/>
</dbReference>
<dbReference type="InterPro" id="IPR038763">
    <property type="entry name" value="DHH_sf"/>
</dbReference>
<evidence type="ECO:0000313" key="10">
    <source>
        <dbReference type="EMBL" id="KGR78634.1"/>
    </source>
</evidence>
<dbReference type="Gene3D" id="3.10.310.30">
    <property type="match status" value="1"/>
</dbReference>